<gene>
    <name evidence="1" type="ORF">PARMNEM_LOCUS3652</name>
</gene>
<dbReference type="AlphaFoldDB" id="A0AAV1KJL7"/>
<evidence type="ECO:0000313" key="2">
    <source>
        <dbReference type="Proteomes" id="UP001314205"/>
    </source>
</evidence>
<name>A0AAV1KJL7_9NEOP</name>
<organism evidence="1 2">
    <name type="scientific">Parnassius mnemosyne</name>
    <name type="common">clouded apollo</name>
    <dbReference type="NCBI Taxonomy" id="213953"/>
    <lineage>
        <taxon>Eukaryota</taxon>
        <taxon>Metazoa</taxon>
        <taxon>Ecdysozoa</taxon>
        <taxon>Arthropoda</taxon>
        <taxon>Hexapoda</taxon>
        <taxon>Insecta</taxon>
        <taxon>Pterygota</taxon>
        <taxon>Neoptera</taxon>
        <taxon>Endopterygota</taxon>
        <taxon>Lepidoptera</taxon>
        <taxon>Glossata</taxon>
        <taxon>Ditrysia</taxon>
        <taxon>Papilionoidea</taxon>
        <taxon>Papilionidae</taxon>
        <taxon>Parnassiinae</taxon>
        <taxon>Parnassini</taxon>
        <taxon>Parnassius</taxon>
        <taxon>Driopa</taxon>
    </lineage>
</organism>
<sequence>MPMHTPLAEARSGYVGLAPTKTSWCSTFNAFAHIRGPTSAGRPFSGEDFSSPFPFSGRRRRIRNTRHAFLHGLQLHLRNAPRVRNAEAMGPEKLSGRWHPLCLPRQSSFSRGG</sequence>
<evidence type="ECO:0000313" key="1">
    <source>
        <dbReference type="EMBL" id="CAK1582067.1"/>
    </source>
</evidence>
<accession>A0AAV1KJL7</accession>
<reference evidence="1 2" key="1">
    <citation type="submission" date="2023-11" db="EMBL/GenBank/DDBJ databases">
        <authorList>
            <person name="Hedman E."/>
            <person name="Englund M."/>
            <person name="Stromberg M."/>
            <person name="Nyberg Akerstrom W."/>
            <person name="Nylinder S."/>
            <person name="Jareborg N."/>
            <person name="Kallberg Y."/>
            <person name="Kronander E."/>
        </authorList>
    </citation>
    <scope>NUCLEOTIDE SEQUENCE [LARGE SCALE GENOMIC DNA]</scope>
</reference>
<keyword evidence="2" id="KW-1185">Reference proteome</keyword>
<proteinExistence type="predicted"/>
<dbReference type="Proteomes" id="UP001314205">
    <property type="component" value="Unassembled WGS sequence"/>
</dbReference>
<protein>
    <submittedName>
        <fullName evidence="1">Uncharacterized protein</fullName>
    </submittedName>
</protein>
<comment type="caution">
    <text evidence="1">The sequence shown here is derived from an EMBL/GenBank/DDBJ whole genome shotgun (WGS) entry which is preliminary data.</text>
</comment>
<dbReference type="EMBL" id="CAVLGL010000035">
    <property type="protein sequence ID" value="CAK1582067.1"/>
    <property type="molecule type" value="Genomic_DNA"/>
</dbReference>